<reference evidence="1 4" key="1">
    <citation type="submission" date="2020-10" db="EMBL/GenBank/DDBJ databases">
        <title>Phylogeny of dyella-like bacteria.</title>
        <authorList>
            <person name="Fu J."/>
        </authorList>
    </citation>
    <scope>NUCLEOTIDE SEQUENCE [LARGE SCALE GENOMIC DNA]</scope>
    <source>
        <strain evidence="1 4">KACC 19113</strain>
    </source>
</reference>
<dbReference type="Proteomes" id="UP001620339">
    <property type="component" value="Unassembled WGS sequence"/>
</dbReference>
<sequence length="95" mass="10873">MPMVRFRLIGQRADADTLITSLHGIDEVDHVEEVDDLIPRMRDDSSSSEQASDSEGKVYCVEVEIRDDEVFDTVRRKAEDLTRRLGVGIEFVDEF</sequence>
<accession>A0ABW8J0J8</accession>
<proteinExistence type="predicted"/>
<evidence type="ECO:0000313" key="3">
    <source>
        <dbReference type="EMBL" id="MFK2879743.1"/>
    </source>
</evidence>
<organism evidence="1 4">
    <name type="scientific">Rhodanobacter hydrolyticus</name>
    <dbReference type="NCBI Taxonomy" id="2250595"/>
    <lineage>
        <taxon>Bacteria</taxon>
        <taxon>Pseudomonadati</taxon>
        <taxon>Pseudomonadota</taxon>
        <taxon>Gammaproteobacteria</taxon>
        <taxon>Lysobacterales</taxon>
        <taxon>Rhodanobacteraceae</taxon>
        <taxon>Rhodanobacter</taxon>
    </lineage>
</organism>
<comment type="caution">
    <text evidence="1">The sequence shown here is derived from an EMBL/GenBank/DDBJ whole genome shotgun (WGS) entry which is preliminary data.</text>
</comment>
<protein>
    <submittedName>
        <fullName evidence="1">Uncharacterized protein</fullName>
    </submittedName>
</protein>
<name>A0ABW8J0J8_9GAMM</name>
<gene>
    <name evidence="1" type="ORF">ISP25_01385</name>
    <name evidence="2" type="ORF">ISP25_03745</name>
    <name evidence="3" type="ORF">ISP25_22005</name>
</gene>
<evidence type="ECO:0000313" key="4">
    <source>
        <dbReference type="Proteomes" id="UP001620339"/>
    </source>
</evidence>
<dbReference type="RefSeq" id="WP_404611767.1">
    <property type="nucleotide sequence ID" value="NZ_JADIKK010000007.1"/>
</dbReference>
<dbReference type="EMBL" id="JADIKK010000008">
    <property type="protein sequence ID" value="MFK2876178.1"/>
    <property type="molecule type" value="Genomic_DNA"/>
</dbReference>
<dbReference type="EMBL" id="JADIKK010000007">
    <property type="protein sequence ID" value="MFK2875724.1"/>
    <property type="molecule type" value="Genomic_DNA"/>
</dbReference>
<evidence type="ECO:0000313" key="1">
    <source>
        <dbReference type="EMBL" id="MFK2875724.1"/>
    </source>
</evidence>
<keyword evidence="4" id="KW-1185">Reference proteome</keyword>
<evidence type="ECO:0000313" key="2">
    <source>
        <dbReference type="EMBL" id="MFK2876178.1"/>
    </source>
</evidence>
<dbReference type="EMBL" id="JADIKK010000008">
    <property type="protein sequence ID" value="MFK2879743.1"/>
    <property type="molecule type" value="Genomic_DNA"/>
</dbReference>